<reference evidence="1" key="1">
    <citation type="submission" date="2021-12" db="EMBL/GenBank/DDBJ databases">
        <authorList>
            <person name="King R."/>
        </authorList>
    </citation>
    <scope>NUCLEOTIDE SEQUENCE</scope>
</reference>
<dbReference type="InterPro" id="IPR017850">
    <property type="entry name" value="Alkaline_phosphatase_core_sf"/>
</dbReference>
<name>A0A9P0ACG8_BEMTA</name>
<dbReference type="InterPro" id="IPR004245">
    <property type="entry name" value="DUF229"/>
</dbReference>
<organism evidence="1 2">
    <name type="scientific">Bemisia tabaci</name>
    <name type="common">Sweetpotato whitefly</name>
    <name type="synonym">Aleurodes tabaci</name>
    <dbReference type="NCBI Taxonomy" id="7038"/>
    <lineage>
        <taxon>Eukaryota</taxon>
        <taxon>Metazoa</taxon>
        <taxon>Ecdysozoa</taxon>
        <taxon>Arthropoda</taxon>
        <taxon>Hexapoda</taxon>
        <taxon>Insecta</taxon>
        <taxon>Pterygota</taxon>
        <taxon>Neoptera</taxon>
        <taxon>Paraneoptera</taxon>
        <taxon>Hemiptera</taxon>
        <taxon>Sternorrhyncha</taxon>
        <taxon>Aleyrodoidea</taxon>
        <taxon>Aleyrodidae</taxon>
        <taxon>Aleyrodinae</taxon>
        <taxon>Bemisia</taxon>
    </lineage>
</organism>
<dbReference type="EMBL" id="OU963865">
    <property type="protein sequence ID" value="CAH0388813.1"/>
    <property type="molecule type" value="Genomic_DNA"/>
</dbReference>
<evidence type="ECO:0000313" key="1">
    <source>
        <dbReference type="EMBL" id="CAH0388813.1"/>
    </source>
</evidence>
<keyword evidence="2" id="KW-1185">Reference proteome</keyword>
<sequence>MASGGETALRRSLLRAVKHRRNGSAMGPLRKRHCFIFLCSLAIVTIYHVQKEIFRPRLERLVYYEGTESPEESVTCRFPILHPFEKSILHLISVAPPVRCPQRNLVLTQIDRDGRLGFNRTALQLLGYDEDASSLDCYYQEISRAPEDDFNVIYGEKVPLTDTHIPTEDFIYVECDHRLTRIPVYRNFHAYARRHPSVRRFKDDLELGVSVIGIDSMSRLNFMRQLSESYRLLTERMNATVMLGFNKVGENTWPNVMAMLTGRESPPYPHNSYQGWPFIWNEFREAGAATIYAEDLPEFNMFDYLASGIKEQPTLHYMRTFWLAVEASFLYKTSATYCLGPTPKHIIFFDYLLSFLRAYKDSPVFMFSLFNELSHDYVNTVGALDGDLTALLRTGLEEGLFNRSVVIVLGDHGNRIDPIRVTFVGRIEDRMPMVSVVVPEWFPRVYPEWKTRLARNRKRFTASHDLFATFRDVLATLTHDPNTLNRNERTPAENQEFLSLRHLLGPLRTEAPHLFDFFTQDTHGISLFQTIPEDRDCPAAGVPPIFCTCEENKKDVDVDDAQCHDAAQKVVDHFNSVVLRNLTTLCARQTLKQVIFCRRSPSLAMDLTIATEPGGGIFEATTSRQGLGPDIPRINTYGSQANCLPRATLAAAPILKGVCYCV</sequence>
<dbReference type="Pfam" id="PF02995">
    <property type="entry name" value="DUF229"/>
    <property type="match status" value="1"/>
</dbReference>
<dbReference type="Proteomes" id="UP001152759">
    <property type="component" value="Chromosome 4"/>
</dbReference>
<evidence type="ECO:0000313" key="2">
    <source>
        <dbReference type="Proteomes" id="UP001152759"/>
    </source>
</evidence>
<dbReference type="AlphaFoldDB" id="A0A9P0ACG8"/>
<proteinExistence type="predicted"/>
<dbReference type="GO" id="GO:0005615">
    <property type="term" value="C:extracellular space"/>
    <property type="evidence" value="ECO:0007669"/>
    <property type="project" value="TreeGrafter"/>
</dbReference>
<dbReference type="PANTHER" id="PTHR10974">
    <property type="entry name" value="FI08016P-RELATED"/>
    <property type="match status" value="1"/>
</dbReference>
<accession>A0A9P0ACG8</accession>
<dbReference type="FunFam" id="3.40.720.10:FF:000017">
    <property type="entry name" value="Predicted protein"/>
    <property type="match status" value="1"/>
</dbReference>
<dbReference type="SUPFAM" id="SSF53649">
    <property type="entry name" value="Alkaline phosphatase-like"/>
    <property type="match status" value="1"/>
</dbReference>
<protein>
    <submittedName>
        <fullName evidence="1">Uncharacterized protein</fullName>
    </submittedName>
</protein>
<dbReference type="CDD" id="cd16021">
    <property type="entry name" value="ALP_like"/>
    <property type="match status" value="1"/>
</dbReference>
<dbReference type="Gene3D" id="3.40.720.10">
    <property type="entry name" value="Alkaline Phosphatase, subunit A"/>
    <property type="match status" value="1"/>
</dbReference>
<dbReference type="PANTHER" id="PTHR10974:SF1">
    <property type="entry name" value="FI08016P-RELATED"/>
    <property type="match status" value="1"/>
</dbReference>
<gene>
    <name evidence="1" type="ORF">BEMITA_LOCUS7700</name>
</gene>